<reference evidence="9 11" key="3">
    <citation type="submission" date="2019-08" db="EMBL/GenBank/DDBJ databases">
        <authorList>
            <person name="Kuhnert P."/>
        </authorList>
    </citation>
    <scope>NUCLEOTIDE SEQUENCE [LARGE SCALE GENOMIC DNA]</scope>
    <source>
        <strain evidence="9 11">B36.5</strain>
    </source>
</reference>
<evidence type="ECO:0000313" key="9">
    <source>
        <dbReference type="EMBL" id="QEJ98860.1"/>
    </source>
</evidence>
<dbReference type="EMBL" id="CP042817">
    <property type="protein sequence ID" value="QEJ98860.1"/>
    <property type="molecule type" value="Genomic_DNA"/>
</dbReference>
<evidence type="ECO:0000313" key="10">
    <source>
        <dbReference type="Proteomes" id="UP000042527"/>
    </source>
</evidence>
<keyword evidence="4" id="KW-0255">Endonuclease</keyword>
<dbReference type="RefSeq" id="WP_002699417.1">
    <property type="nucleotide sequence ID" value="NZ_CDNC01000007.1"/>
</dbReference>
<proteinExistence type="inferred from homology"/>
<keyword evidence="6" id="KW-0694">RNA-binding</keyword>
<dbReference type="GO" id="GO:0004519">
    <property type="term" value="F:endonuclease activity"/>
    <property type="evidence" value="ECO:0007669"/>
    <property type="project" value="UniProtKB-KW"/>
</dbReference>
<dbReference type="GO" id="GO:0003729">
    <property type="term" value="F:mRNA binding"/>
    <property type="evidence" value="ECO:0007669"/>
    <property type="project" value="InterPro"/>
</dbReference>
<dbReference type="Gene3D" id="3.30.920.30">
    <property type="entry name" value="Hypothetical protein"/>
    <property type="match status" value="1"/>
</dbReference>
<dbReference type="EMBL" id="CDNC01000007">
    <property type="protein sequence ID" value="CEM61188.1"/>
    <property type="molecule type" value="Genomic_DNA"/>
</dbReference>
<dbReference type="InterPro" id="IPR038570">
    <property type="entry name" value="HicA_sf"/>
</dbReference>
<reference evidence="10" key="1">
    <citation type="submission" date="2015-01" db="EMBL/GenBank/DDBJ databases">
        <authorList>
            <person name="Manzoor Shahid"/>
            <person name="Zubair Saima"/>
        </authorList>
    </citation>
    <scope>NUCLEOTIDE SEQUENCE [LARGE SCALE GENOMIC DNA]</scope>
    <source>
        <strain evidence="10">V1</strain>
    </source>
</reference>
<keyword evidence="5" id="KW-0378">Hydrolase</keyword>
<name>A0A0B7GRW3_TREPH</name>
<keyword evidence="10" id="KW-1185">Reference proteome</keyword>
<sequence>MNFKEMEKIIKKNGWFKVEVVGSHHHYRHRIKSGKVTILFHGGKELPQFVVKSILKQAGLKE</sequence>
<evidence type="ECO:0000256" key="1">
    <source>
        <dbReference type="ARBA" id="ARBA00006620"/>
    </source>
</evidence>
<comment type="similarity">
    <text evidence="1">Belongs to the HicA mRNA interferase family.</text>
</comment>
<protein>
    <submittedName>
        <fullName evidence="9">Addiction module toxin, HicA family</fullName>
    </submittedName>
    <submittedName>
        <fullName evidence="8">Toxin-antitoxin system, toxin component, HicA family</fullName>
    </submittedName>
</protein>
<dbReference type="InterPro" id="IPR012933">
    <property type="entry name" value="HicA_mRNA_interferase"/>
</dbReference>
<evidence type="ECO:0000313" key="8">
    <source>
        <dbReference type="EMBL" id="CEM61188.1"/>
    </source>
</evidence>
<keyword evidence="3" id="KW-0540">Nuclease</keyword>
<dbReference type="Proteomes" id="UP000042527">
    <property type="component" value="Unassembled WGS sequence"/>
</dbReference>
<accession>A0A0B7GRW3</accession>
<evidence type="ECO:0000256" key="5">
    <source>
        <dbReference type="ARBA" id="ARBA00022801"/>
    </source>
</evidence>
<dbReference type="GeneID" id="57754063"/>
<dbReference type="Proteomes" id="UP000323594">
    <property type="component" value="Chromosome"/>
</dbReference>
<dbReference type="GO" id="GO:0016787">
    <property type="term" value="F:hydrolase activity"/>
    <property type="evidence" value="ECO:0007669"/>
    <property type="project" value="UniProtKB-KW"/>
</dbReference>
<evidence type="ECO:0000256" key="7">
    <source>
        <dbReference type="ARBA" id="ARBA00023016"/>
    </source>
</evidence>
<dbReference type="SUPFAM" id="SSF54786">
    <property type="entry name" value="YcfA/nrd intein domain"/>
    <property type="match status" value="1"/>
</dbReference>
<dbReference type="Pfam" id="PF07927">
    <property type="entry name" value="HicA_toxin"/>
    <property type="match status" value="1"/>
</dbReference>
<evidence type="ECO:0000313" key="11">
    <source>
        <dbReference type="Proteomes" id="UP000323594"/>
    </source>
</evidence>
<evidence type="ECO:0000256" key="6">
    <source>
        <dbReference type="ARBA" id="ARBA00022884"/>
    </source>
</evidence>
<organism evidence="8 10">
    <name type="scientific">Treponema phagedenis</name>
    <dbReference type="NCBI Taxonomy" id="162"/>
    <lineage>
        <taxon>Bacteria</taxon>
        <taxon>Pseudomonadati</taxon>
        <taxon>Spirochaetota</taxon>
        <taxon>Spirochaetia</taxon>
        <taxon>Spirochaetales</taxon>
        <taxon>Treponemataceae</taxon>
        <taxon>Treponema</taxon>
    </lineage>
</organism>
<evidence type="ECO:0000256" key="3">
    <source>
        <dbReference type="ARBA" id="ARBA00022722"/>
    </source>
</evidence>
<reference evidence="8" key="2">
    <citation type="submission" date="2015-01" db="EMBL/GenBank/DDBJ databases">
        <authorList>
            <person name="Xiang T."/>
            <person name="Song Y."/>
            <person name="Huang L."/>
            <person name="Wang B."/>
            <person name="Wu P."/>
        </authorList>
    </citation>
    <scope>NUCLEOTIDE SEQUENCE [LARGE SCALE GENOMIC DNA]</scope>
    <source>
        <strain evidence="8">V1</strain>
    </source>
</reference>
<evidence type="ECO:0000256" key="2">
    <source>
        <dbReference type="ARBA" id="ARBA00022649"/>
    </source>
</evidence>
<keyword evidence="2" id="KW-1277">Toxin-antitoxin system</keyword>
<gene>
    <name evidence="9" type="ORF">FUT82_13220</name>
    <name evidence="8" type="ORF">TPHV1_150070</name>
</gene>
<dbReference type="AlphaFoldDB" id="A0A0B7GRW3"/>
<keyword evidence="7" id="KW-0346">Stress response</keyword>
<evidence type="ECO:0000256" key="4">
    <source>
        <dbReference type="ARBA" id="ARBA00022759"/>
    </source>
</evidence>
<dbReference type="OrthoDB" id="9811409at2"/>